<dbReference type="Pfam" id="PF11978">
    <property type="entry name" value="MVP_shoulder"/>
    <property type="match status" value="1"/>
</dbReference>
<evidence type="ECO:0000256" key="2">
    <source>
        <dbReference type="ARBA" id="ARBA00004496"/>
    </source>
</evidence>
<keyword evidence="7 8" id="KW-0687">Ribonucleoprotein</keyword>
<dbReference type="Gene3D" id="6.10.250.720">
    <property type="match status" value="1"/>
</dbReference>
<protein>
    <recommendedName>
        <fullName evidence="3">Major vault protein</fullName>
    </recommendedName>
</protein>
<feature type="domain" description="Major vault protein shoulder" evidence="11">
    <location>
        <begin position="452"/>
        <end position="483"/>
    </location>
</feature>
<dbReference type="InterPro" id="IPR041136">
    <property type="entry name" value="Vault_4"/>
</dbReference>
<evidence type="ECO:0000313" key="16">
    <source>
        <dbReference type="Proteomes" id="UP000076420"/>
    </source>
</evidence>
<dbReference type="GO" id="GO:1990904">
    <property type="term" value="C:ribonucleoprotein complex"/>
    <property type="evidence" value="ECO:0007669"/>
    <property type="project" value="UniProtKB-UniRule"/>
</dbReference>
<proteinExistence type="predicted"/>
<feature type="repeat" description="MVP" evidence="8">
    <location>
        <begin position="206"/>
        <end position="255"/>
    </location>
</feature>
<dbReference type="STRING" id="6526.A0A2C9LI45"/>
<dbReference type="EnsemblMetazoa" id="BGLB031434-RA">
    <property type="protein sequence ID" value="BGLB031434-PA"/>
    <property type="gene ID" value="BGLB031434"/>
</dbReference>
<keyword evidence="4 8" id="KW-0963">Cytoplasm</keyword>
<dbReference type="Gene3D" id="2.30.30.550">
    <property type="entry name" value="Major Vault Protein repeat"/>
    <property type="match status" value="3"/>
</dbReference>
<dbReference type="InterPro" id="IPR036013">
    <property type="entry name" value="Band_7/SPFH_dom_sf"/>
</dbReference>
<dbReference type="Gene3D" id="3.30.479.30">
    <property type="entry name" value="Band 7 domain"/>
    <property type="match status" value="1"/>
</dbReference>
<dbReference type="Gene3D" id="2.30.30.570">
    <property type="match status" value="2"/>
</dbReference>
<dbReference type="VEuPathDB" id="VectorBase:BGLAX_043197"/>
<evidence type="ECO:0000256" key="6">
    <source>
        <dbReference type="ARBA" id="ARBA00023242"/>
    </source>
</evidence>
<feature type="domain" description="Major vault protein repeat" evidence="14">
    <location>
        <begin position="308"/>
        <end position="359"/>
    </location>
</feature>
<feature type="domain" description="Major vault protein repeat" evidence="12">
    <location>
        <begin position="202"/>
        <end position="245"/>
    </location>
</feature>
<dbReference type="Gene3D" id="2.30.30.620">
    <property type="match status" value="1"/>
</dbReference>
<dbReference type="FunFam" id="2.30.30.550:FF:000001">
    <property type="entry name" value="major vault protein-like"/>
    <property type="match status" value="2"/>
</dbReference>
<dbReference type="InterPro" id="IPR002499">
    <property type="entry name" value="Vault_N"/>
</dbReference>
<evidence type="ECO:0000259" key="12">
    <source>
        <dbReference type="Pfam" id="PF17794"/>
    </source>
</evidence>
<dbReference type="GO" id="GO:0005634">
    <property type="term" value="C:nucleus"/>
    <property type="evidence" value="ECO:0007669"/>
    <property type="project" value="UniProtKB-SubCell"/>
</dbReference>
<feature type="repeat" description="MVP" evidence="8">
    <location>
        <begin position="256"/>
        <end position="311"/>
    </location>
</feature>
<evidence type="ECO:0000259" key="14">
    <source>
        <dbReference type="Pfam" id="PF17796"/>
    </source>
</evidence>
<evidence type="ECO:0000259" key="11">
    <source>
        <dbReference type="Pfam" id="PF11978"/>
    </source>
</evidence>
<evidence type="ECO:0000256" key="5">
    <source>
        <dbReference type="ARBA" id="ARBA00022737"/>
    </source>
</evidence>
<dbReference type="InterPro" id="IPR040989">
    <property type="entry name" value="Vault_3"/>
</dbReference>
<sequence>MGDFVRIHPYQFVHVLDLNTNIVHLIEGPKTLMLQSHEKLVTGPLPMIVIPPGHYCIVNDPIRSYSPGSKCDLDLGQTKVKFHGRIKEIIEPKIIKSGQVIKLRATQDTEDSFGNFRVTGEEWLVKELGAYLPGVFEEVVSIEDVMTLTQDVGLHLKATQTLTDLTGKKRQAGEEWLLTSDVSTEYSTQVGVEVVQTIKKTVLKKGQYAVILNPIDKQGRPQYGQKELRVGHSSFFLHPGESLEDNKINSAYVLSEDDSIILQALENLDDVVDGKKLNRKTGDIWLIKGPLNYIPPVNVKIIKQRKTIPLSKNEGVYVQDKHNGKVRLVMGPCALLLKATEDLWQKELSDEVEQLLSNGGGLGSGDIRKLAYYEQSIDPSILKGRDKTRVVTYRCPSNTAVQIYDYKKKTARVIFGPDLVVLGPHENFNVLSLSAGKPKKENALKSLCLMLGPDFISDIIEVETSDHARLRLQLSFNNHFEVTFKTNFFFLRNPATVLKFDVNNLVVSSIDIQSIEPVDVKMRDSLSKSVQLAIEISTKSIEASASHEAKREEQIAKGQLERQILKTEKESEKERAKLYELRALASAVESTGQAKAEAQAQAEKLLIESHSQIEIARLKAEAAEIEHDALLSSQNLIRSQEIDFKKKQNSLYVSKEKAYAALEVRKFTEMVSALGAQTLAAMANAGPNNQLNLLQSLGLESVLLTDGNSPINLFTTAVGLIGQQSEQNC</sequence>
<evidence type="ECO:0000256" key="1">
    <source>
        <dbReference type="ARBA" id="ARBA00004123"/>
    </source>
</evidence>
<dbReference type="InterPro" id="IPR041139">
    <property type="entry name" value="MVP_rep_dom"/>
</dbReference>
<evidence type="ECO:0000256" key="8">
    <source>
        <dbReference type="PROSITE-ProRule" id="PRU00571"/>
    </source>
</evidence>
<dbReference type="PROSITE" id="PS51224">
    <property type="entry name" value="MVP"/>
    <property type="match status" value="4"/>
</dbReference>
<dbReference type="FunFam" id="2.30.30.560:FF:000001">
    <property type="entry name" value="major vault protein-like"/>
    <property type="match status" value="1"/>
</dbReference>
<dbReference type="InterPro" id="IPR043023">
    <property type="entry name" value="MVP_rep_sf"/>
</dbReference>
<keyword evidence="6" id="KW-0539">Nucleus</keyword>
<evidence type="ECO:0000256" key="4">
    <source>
        <dbReference type="ARBA" id="ARBA00022490"/>
    </source>
</evidence>
<dbReference type="Proteomes" id="UP000076420">
    <property type="component" value="Unassembled WGS sequence"/>
</dbReference>
<dbReference type="FunFam" id="2.30.30.570:FF:000001">
    <property type="entry name" value="major vault protein-like"/>
    <property type="match status" value="1"/>
</dbReference>
<comment type="subcellular location">
    <subcellularLocation>
        <location evidence="2 8">Cytoplasm</location>
    </subcellularLocation>
    <subcellularLocation>
        <location evidence="1">Nucleus</location>
    </subcellularLocation>
</comment>
<keyword evidence="5" id="KW-0677">Repeat</keyword>
<evidence type="ECO:0000313" key="15">
    <source>
        <dbReference type="EnsemblMetazoa" id="BGLB031434-PA"/>
    </source>
</evidence>
<dbReference type="Pfam" id="PF17795">
    <property type="entry name" value="Vault_3"/>
    <property type="match status" value="1"/>
</dbReference>
<feature type="domain" description="Major vault protein repeat" evidence="10">
    <location>
        <begin position="148"/>
        <end position="178"/>
    </location>
</feature>
<feature type="repeat" description="MVP" evidence="8">
    <location>
        <begin position="150"/>
        <end position="204"/>
    </location>
</feature>
<dbReference type="KEGG" id="bgt:106070979"/>
<dbReference type="VEuPathDB" id="VectorBase:BGLB031434"/>
<dbReference type="Pfam" id="PF17796">
    <property type="entry name" value="Vault_4"/>
    <property type="match status" value="1"/>
</dbReference>
<dbReference type="InterPro" id="IPR041134">
    <property type="entry name" value="Vault_2"/>
</dbReference>
<dbReference type="GO" id="GO:0005737">
    <property type="term" value="C:cytoplasm"/>
    <property type="evidence" value="ECO:0007669"/>
    <property type="project" value="UniProtKB-SubCell"/>
</dbReference>
<organism evidence="15 16">
    <name type="scientific">Biomphalaria glabrata</name>
    <name type="common">Bloodfluke planorb</name>
    <name type="synonym">Freshwater snail</name>
    <dbReference type="NCBI Taxonomy" id="6526"/>
    <lineage>
        <taxon>Eukaryota</taxon>
        <taxon>Metazoa</taxon>
        <taxon>Spiralia</taxon>
        <taxon>Lophotrochozoa</taxon>
        <taxon>Mollusca</taxon>
        <taxon>Gastropoda</taxon>
        <taxon>Heterobranchia</taxon>
        <taxon>Euthyneura</taxon>
        <taxon>Panpulmonata</taxon>
        <taxon>Hygrophila</taxon>
        <taxon>Lymnaeoidea</taxon>
        <taxon>Planorbidae</taxon>
        <taxon>Biomphalaria</taxon>
    </lineage>
</organism>
<dbReference type="Gene3D" id="2.30.30.560">
    <property type="match status" value="1"/>
</dbReference>
<name>A0A2C9LI45_BIOGL</name>
<evidence type="ECO:0000259" key="10">
    <source>
        <dbReference type="Pfam" id="PF01505"/>
    </source>
</evidence>
<dbReference type="InterPro" id="IPR021870">
    <property type="entry name" value="MVP_shoulder"/>
</dbReference>
<accession>A0A2C9LI45</accession>
<dbReference type="InterPro" id="IPR043179">
    <property type="entry name" value="Vault_2_sf"/>
</dbReference>
<reference evidence="15" key="1">
    <citation type="submission" date="2020-05" db="UniProtKB">
        <authorList>
            <consortium name="EnsemblMetazoa"/>
        </authorList>
    </citation>
    <scope>IDENTIFICATION</scope>
    <source>
        <strain evidence="15">BB02</strain>
    </source>
</reference>
<dbReference type="Pfam" id="PF17794">
    <property type="entry name" value="Vault_2"/>
    <property type="match status" value="1"/>
</dbReference>
<feature type="coiled-coil region" evidence="9">
    <location>
        <begin position="550"/>
        <end position="582"/>
    </location>
</feature>
<dbReference type="Pfam" id="PF01505">
    <property type="entry name" value="Vault"/>
    <property type="match status" value="3"/>
</dbReference>
<evidence type="ECO:0000256" key="9">
    <source>
        <dbReference type="SAM" id="Coils"/>
    </source>
</evidence>
<dbReference type="AlphaFoldDB" id="A0A2C9LI45"/>
<gene>
    <name evidence="15" type="primary">106070979</name>
</gene>
<evidence type="ECO:0000259" key="13">
    <source>
        <dbReference type="Pfam" id="PF17795"/>
    </source>
</evidence>
<feature type="domain" description="Major vault protein repeat" evidence="10">
    <location>
        <begin position="252"/>
        <end position="296"/>
    </location>
</feature>
<dbReference type="InterPro" id="IPR039059">
    <property type="entry name" value="MVP"/>
</dbReference>
<dbReference type="PANTHER" id="PTHR14165:SF16">
    <property type="entry name" value="MAJOR VAULT PROTEIN"/>
    <property type="match status" value="1"/>
</dbReference>
<evidence type="ECO:0000256" key="7">
    <source>
        <dbReference type="ARBA" id="ARBA00023274"/>
    </source>
</evidence>
<dbReference type="Gene3D" id="6.20.380.10">
    <property type="match status" value="1"/>
</dbReference>
<dbReference type="PANTHER" id="PTHR14165">
    <property type="entry name" value="MAJOR VAULT PROTEIN"/>
    <property type="match status" value="1"/>
</dbReference>
<feature type="repeat" description="MVP" evidence="8">
    <location>
        <begin position="97"/>
        <end position="149"/>
    </location>
</feature>
<evidence type="ECO:0000256" key="3">
    <source>
        <dbReference type="ARBA" id="ARBA00018296"/>
    </source>
</evidence>
<feature type="domain" description="Major vault protein repeat" evidence="10">
    <location>
        <begin position="94"/>
        <end position="134"/>
    </location>
</feature>
<dbReference type="OrthoDB" id="6125719at2759"/>
<keyword evidence="9" id="KW-0175">Coiled coil</keyword>
<feature type="domain" description="Major vault protein repeat" evidence="13">
    <location>
        <begin position="390"/>
        <end position="451"/>
    </location>
</feature>